<feature type="region of interest" description="Disordered" evidence="1">
    <location>
        <begin position="264"/>
        <end position="302"/>
    </location>
</feature>
<organism evidence="2 3">
    <name type="scientific">Thalassiosira oceanica</name>
    <name type="common">Marine diatom</name>
    <dbReference type="NCBI Taxonomy" id="159749"/>
    <lineage>
        <taxon>Eukaryota</taxon>
        <taxon>Sar</taxon>
        <taxon>Stramenopiles</taxon>
        <taxon>Ochrophyta</taxon>
        <taxon>Bacillariophyta</taxon>
        <taxon>Coscinodiscophyceae</taxon>
        <taxon>Thalassiosirophycidae</taxon>
        <taxon>Thalassiosirales</taxon>
        <taxon>Thalassiosiraceae</taxon>
        <taxon>Thalassiosira</taxon>
    </lineage>
</organism>
<accession>K0SUS3</accession>
<keyword evidence="3" id="KW-1185">Reference proteome</keyword>
<feature type="compositionally biased region" description="Basic and acidic residues" evidence="1">
    <location>
        <begin position="139"/>
        <end position="149"/>
    </location>
</feature>
<name>K0SUS3_THAOC</name>
<feature type="compositionally biased region" description="Basic and acidic residues" evidence="1">
    <location>
        <begin position="51"/>
        <end position="66"/>
    </location>
</feature>
<evidence type="ECO:0000256" key="1">
    <source>
        <dbReference type="SAM" id="MobiDB-lite"/>
    </source>
</evidence>
<dbReference type="AlphaFoldDB" id="K0SUS3"/>
<feature type="region of interest" description="Disordered" evidence="1">
    <location>
        <begin position="43"/>
        <end position="231"/>
    </location>
</feature>
<comment type="caution">
    <text evidence="2">The sequence shown here is derived from an EMBL/GenBank/DDBJ whole genome shotgun (WGS) entry which is preliminary data.</text>
</comment>
<dbReference type="Proteomes" id="UP000266841">
    <property type="component" value="Unassembled WGS sequence"/>
</dbReference>
<evidence type="ECO:0000313" key="3">
    <source>
        <dbReference type="Proteomes" id="UP000266841"/>
    </source>
</evidence>
<feature type="non-terminal residue" evidence="2">
    <location>
        <position position="302"/>
    </location>
</feature>
<evidence type="ECO:0000313" key="2">
    <source>
        <dbReference type="EMBL" id="EJK62037.1"/>
    </source>
</evidence>
<feature type="compositionally biased region" description="Basic and acidic residues" evidence="1">
    <location>
        <begin position="196"/>
        <end position="206"/>
    </location>
</feature>
<proteinExistence type="predicted"/>
<protein>
    <submittedName>
        <fullName evidence="2">Uncharacterized protein</fullName>
    </submittedName>
</protein>
<sequence>MDVLAALQLPFRTLSESASRPFAFRSVGVAVVVACFGLERDQDQNNTHSSLTDRSRLQPATQDDRPGVIGRSPPGAGGRADAEPAAPAEPPCLGDPGGSSDHTDHTRRRPPPPPGKSQAGPPRSPSCRPRGGPIRLRLHRPDHWADLVRGHRRRVRRETGEDVKQQRRNAGGGHAGPAPRGETRRRRGLGLPAGRELPRGEGERVGAADAGRSRAAHVKAPAGPRRPGRVRVVAERAGRLGPRLEGRAAQDEPRRLVAVVEVGEGQEAAAPVDDRADRRRGRVAPRQGQEEAARGRRRRRAG</sequence>
<dbReference type="EMBL" id="AGNL01019171">
    <property type="protein sequence ID" value="EJK62037.1"/>
    <property type="molecule type" value="Genomic_DNA"/>
</dbReference>
<gene>
    <name evidence="2" type="ORF">THAOC_17370</name>
</gene>
<reference evidence="2 3" key="1">
    <citation type="journal article" date="2012" name="Genome Biol.">
        <title>Genome and low-iron response of an oceanic diatom adapted to chronic iron limitation.</title>
        <authorList>
            <person name="Lommer M."/>
            <person name="Specht M."/>
            <person name="Roy A.S."/>
            <person name="Kraemer L."/>
            <person name="Andreson R."/>
            <person name="Gutowska M.A."/>
            <person name="Wolf J."/>
            <person name="Bergner S.V."/>
            <person name="Schilhabel M.B."/>
            <person name="Klostermeier U.C."/>
            <person name="Beiko R.G."/>
            <person name="Rosenstiel P."/>
            <person name="Hippler M."/>
            <person name="Laroche J."/>
        </authorList>
    </citation>
    <scope>NUCLEOTIDE SEQUENCE [LARGE SCALE GENOMIC DNA]</scope>
    <source>
        <strain evidence="2 3">CCMP1005</strain>
    </source>
</reference>